<reference evidence="1 2" key="2">
    <citation type="submission" date="2018-11" db="EMBL/GenBank/DDBJ databases">
        <authorList>
            <consortium name="Pathogen Informatics"/>
        </authorList>
    </citation>
    <scope>NUCLEOTIDE SEQUENCE [LARGE SCALE GENOMIC DNA]</scope>
    <source>
        <strain evidence="1 2">NST_G2</strain>
    </source>
</reference>
<organism evidence="3">
    <name type="scientific">Schistocephalus solidus</name>
    <name type="common">Tapeworm</name>
    <dbReference type="NCBI Taxonomy" id="70667"/>
    <lineage>
        <taxon>Eukaryota</taxon>
        <taxon>Metazoa</taxon>
        <taxon>Spiralia</taxon>
        <taxon>Lophotrochozoa</taxon>
        <taxon>Platyhelminthes</taxon>
        <taxon>Cestoda</taxon>
        <taxon>Eucestoda</taxon>
        <taxon>Diphyllobothriidea</taxon>
        <taxon>Diphyllobothriidae</taxon>
        <taxon>Schistocephalus</taxon>
    </lineage>
</organism>
<reference evidence="3" key="1">
    <citation type="submission" date="2016-06" db="UniProtKB">
        <authorList>
            <consortium name="WormBaseParasite"/>
        </authorList>
    </citation>
    <scope>IDENTIFICATION</scope>
</reference>
<dbReference type="Proteomes" id="UP000275846">
    <property type="component" value="Unassembled WGS sequence"/>
</dbReference>
<dbReference type="EMBL" id="UYSU01041589">
    <property type="protein sequence ID" value="VDM03217.1"/>
    <property type="molecule type" value="Genomic_DNA"/>
</dbReference>
<name>A0A183TK33_SCHSO</name>
<gene>
    <name evidence="1" type="ORF">SSLN_LOCUS16831</name>
</gene>
<keyword evidence="2" id="KW-1185">Reference proteome</keyword>
<proteinExistence type="predicted"/>
<evidence type="ECO:0000313" key="2">
    <source>
        <dbReference type="Proteomes" id="UP000275846"/>
    </source>
</evidence>
<sequence length="192" mass="21880">MQRNRVKGLIVRTRQAFEVDLLNRATVNPKLFYGNPRQNTRNKDPIPLLRTVEGIDLTEDGVKADHLSEFFQSVFTKETSYDYPTNGFEVNTIIETVHFTETTVLKELLGLKESNSPGPDEVRLWKKSLSNGTPASQNAYKMQRNRVKGLIVRTRQAFEVDLLNRATVNPKLFYGLALSYNSHAGVFEVFTI</sequence>
<evidence type="ECO:0000313" key="1">
    <source>
        <dbReference type="EMBL" id="VDM03217.1"/>
    </source>
</evidence>
<dbReference type="WBParaSite" id="SSLN_0001747301-mRNA-1">
    <property type="protein sequence ID" value="SSLN_0001747301-mRNA-1"/>
    <property type="gene ID" value="SSLN_0001747301"/>
</dbReference>
<accession>A0A183TK33</accession>
<protein>
    <submittedName>
        <fullName evidence="3">RES domain-containing protein</fullName>
    </submittedName>
</protein>
<evidence type="ECO:0000313" key="3">
    <source>
        <dbReference type="WBParaSite" id="SSLN_0001747301-mRNA-1"/>
    </source>
</evidence>
<dbReference type="AlphaFoldDB" id="A0A183TK33"/>